<organism evidence="2 3">
    <name type="scientific">Streptomyces tateyamensis</name>
    <dbReference type="NCBI Taxonomy" id="565073"/>
    <lineage>
        <taxon>Bacteria</taxon>
        <taxon>Bacillati</taxon>
        <taxon>Actinomycetota</taxon>
        <taxon>Actinomycetes</taxon>
        <taxon>Kitasatosporales</taxon>
        <taxon>Streptomycetaceae</taxon>
        <taxon>Streptomyces</taxon>
    </lineage>
</organism>
<keyword evidence="1" id="KW-0472">Membrane</keyword>
<reference evidence="2 3" key="1">
    <citation type="submission" date="2018-03" db="EMBL/GenBank/DDBJ databases">
        <title>Bioinformatic expansion and discovery of thiopeptide antibiotics.</title>
        <authorList>
            <person name="Schwalen C.J."/>
            <person name="Hudson G.A."/>
            <person name="Mitchell D.A."/>
        </authorList>
    </citation>
    <scope>NUCLEOTIDE SEQUENCE [LARGE SCALE GENOMIC DNA]</scope>
    <source>
        <strain evidence="2 3">ATCC 21389</strain>
    </source>
</reference>
<comment type="caution">
    <text evidence="2">The sequence shown here is derived from an EMBL/GenBank/DDBJ whole genome shotgun (WGS) entry which is preliminary data.</text>
</comment>
<keyword evidence="3" id="KW-1185">Reference proteome</keyword>
<sequence length="322" mass="35272">MPWSTALSSTAPDTVTTLLLGISQKAAERWAALLLGPGLLFVMCLVIARHSGFRHAVDLRYLRTYLNAFAGSQAHKQPAELLTALLLVTALATAAGAAAASAGRTFERAWIPDRPHWYVTVLTHRRIRRWTTLTRAIQEARDQRVDDHLHGTPPYRRRPTEAQLRAKQERLFPDGPPDRPTWTAQRMATATVRVRQRYDVELAEVWPHIWAVADSEARKDIQGVRDSYADAGRLAAWGTAYLLVTVSAGWWPASLVGAALVGTAVLRARAAIDALATLAESTVDLNIRKVAEQLGIACQAGFDATTAASLNALLRPRPSITP</sequence>
<dbReference type="AlphaFoldDB" id="A0A2V4P5C7"/>
<dbReference type="EMBL" id="PYBW01000042">
    <property type="protein sequence ID" value="PYC79741.1"/>
    <property type="molecule type" value="Genomic_DNA"/>
</dbReference>
<keyword evidence="1" id="KW-1133">Transmembrane helix</keyword>
<name>A0A2V4P5C7_9ACTN</name>
<gene>
    <name evidence="2" type="ORF">C7C46_13735</name>
</gene>
<evidence type="ECO:0000313" key="2">
    <source>
        <dbReference type="EMBL" id="PYC79741.1"/>
    </source>
</evidence>
<evidence type="ECO:0000313" key="3">
    <source>
        <dbReference type="Proteomes" id="UP000248039"/>
    </source>
</evidence>
<evidence type="ECO:0000256" key="1">
    <source>
        <dbReference type="SAM" id="Phobius"/>
    </source>
</evidence>
<protein>
    <submittedName>
        <fullName evidence="2">Uncharacterized protein</fullName>
    </submittedName>
</protein>
<keyword evidence="1" id="KW-0812">Transmembrane</keyword>
<accession>A0A2V4P5C7</accession>
<feature type="transmembrane region" description="Helical" evidence="1">
    <location>
        <begin position="81"/>
        <end position="102"/>
    </location>
</feature>
<dbReference type="Proteomes" id="UP000248039">
    <property type="component" value="Unassembled WGS sequence"/>
</dbReference>
<proteinExistence type="predicted"/>
<feature type="transmembrane region" description="Helical" evidence="1">
    <location>
        <begin position="30"/>
        <end position="48"/>
    </location>
</feature>